<dbReference type="HOGENOM" id="CLU_1792953_0_0_11"/>
<comment type="caution">
    <text evidence="1">The sequence shown here is derived from an EMBL/GenBank/DDBJ whole genome shotgun (WGS) entry which is preliminary data.</text>
</comment>
<organism evidence="1 2">
    <name type="scientific">Candidatus Neomicrothrix parvicella RN1</name>
    <dbReference type="NCBI Taxonomy" id="1229780"/>
    <lineage>
        <taxon>Bacteria</taxon>
        <taxon>Bacillati</taxon>
        <taxon>Actinomycetota</taxon>
        <taxon>Acidimicrobiia</taxon>
        <taxon>Acidimicrobiales</taxon>
        <taxon>Microthrixaceae</taxon>
        <taxon>Candidatus Neomicrothrix</taxon>
    </lineage>
</organism>
<reference evidence="1 2" key="1">
    <citation type="journal article" date="2013" name="ISME J.">
        <title>Metabolic model for the filamentous 'Candidatus Microthrix parvicella' based on genomic and metagenomic analyses.</title>
        <authorList>
            <person name="Jon McIlroy S."/>
            <person name="Kristiansen R."/>
            <person name="Albertsen M."/>
            <person name="Michael Karst S."/>
            <person name="Rossetti S."/>
            <person name="Lund Nielsen J."/>
            <person name="Tandoi V."/>
            <person name="James Seviour R."/>
            <person name="Nielsen P.H."/>
        </authorList>
    </citation>
    <scope>NUCLEOTIDE SEQUENCE [LARGE SCALE GENOMIC DNA]</scope>
    <source>
        <strain evidence="1 2">RN1</strain>
    </source>
</reference>
<dbReference type="STRING" id="1229780.BN381_100094"/>
<keyword evidence="2" id="KW-1185">Reference proteome</keyword>
<sequence>MEWESSIRRDSDVKLRVHIGQSDRKRRSPAWWPHRSDGRVRVLLEYPANAAPPVMVEVLEEAGYEPLVCEGSDGCPMSAGLGCSLVDGADVVGGVAALVRPSRCCSRRLGGGMMQVRRAGSCGVPTWSNSATRVRPCQSEKEPQ</sequence>
<dbReference type="Proteomes" id="UP000018291">
    <property type="component" value="Unassembled WGS sequence"/>
</dbReference>
<protein>
    <submittedName>
        <fullName evidence="1">Uncharacterized protein</fullName>
    </submittedName>
</protein>
<accession>R4Z0Q5</accession>
<evidence type="ECO:0000313" key="2">
    <source>
        <dbReference type="Proteomes" id="UP000018291"/>
    </source>
</evidence>
<gene>
    <name evidence="1" type="ORF">BN381_100094</name>
</gene>
<dbReference type="AlphaFoldDB" id="R4Z0Q5"/>
<evidence type="ECO:0000313" key="1">
    <source>
        <dbReference type="EMBL" id="CCM62207.1"/>
    </source>
</evidence>
<name>R4Z0Q5_9ACTN</name>
<dbReference type="EMBL" id="CANL01000002">
    <property type="protein sequence ID" value="CCM62207.1"/>
    <property type="molecule type" value="Genomic_DNA"/>
</dbReference>
<proteinExistence type="predicted"/>